<feature type="domain" description="RecJ OB" evidence="9">
    <location>
        <begin position="487"/>
        <end position="597"/>
    </location>
</feature>
<dbReference type="InterPro" id="IPR004610">
    <property type="entry name" value="RecJ"/>
</dbReference>
<dbReference type="Pfam" id="PF17768">
    <property type="entry name" value="RecJ_OB"/>
    <property type="match status" value="1"/>
</dbReference>
<dbReference type="eggNOG" id="COG0608">
    <property type="taxonomic scope" value="Bacteria"/>
</dbReference>
<keyword evidence="5 10" id="KW-0269">Exonuclease</keyword>
<sequence>MSDAPTIIASPEPVLSVHESGSQRSWVWRDDRLASGDGRIALAIAQRAAIPELLARILHSRGVDAARIPAFLDPKLRDWLPDPSCLTGMSDAALRLANAVKTGETIGVFGDYDVDGACGTTLLTETLRELGCPVFFHIPDRQKEGYGPNGPALEGLRSKGASLLICVDCGTASVDLLTSLKEDGDIIVLDHHKPDGAILPDCLVVNPNRLDCESGLGHLCATSVAFLTLIATCRTLRASGWFDAHEEPALLRKLDLVALATICDVMPLRDLNRAFVAQGLRVMGRGERLGLSTLASVAGVKETASAMACGFAIGPRINAGGRIAQAELGVKLLLSDDAFEARALAEKLDEINRQRQTVEADILNDAYAQAEAQLEAGHAALFLHGEDWHPGVVGIVASRIRERCNRPVLVGAFRDGRIKGSARSVPGIDLGAAVINACQSGLLLTGGGHAMAAGFSLDAARAAEFHQFLDEALAQARLRPRHDSLCIDGVLTLRGATTEIAAQLARLGPFGAGHEEPVIAISRVRAVKTERIGRDGNTLRVILQGEDGGRLRGLVFRAADKAFAALLEDRAMPVLHVAGQLRCEQWNGQDMLSFFILDAATI</sequence>
<dbReference type="InterPro" id="IPR003156">
    <property type="entry name" value="DHHA1_dom"/>
</dbReference>
<dbReference type="Proteomes" id="UP000027583">
    <property type="component" value="Unassembled WGS sequence"/>
</dbReference>
<dbReference type="InterPro" id="IPR041122">
    <property type="entry name" value="RecJ_OB"/>
</dbReference>
<evidence type="ECO:0000313" key="11">
    <source>
        <dbReference type="Proteomes" id="UP000027583"/>
    </source>
</evidence>
<keyword evidence="3" id="KW-0540">Nuclease</keyword>
<evidence type="ECO:0000256" key="2">
    <source>
        <dbReference type="ARBA" id="ARBA00019841"/>
    </source>
</evidence>
<dbReference type="Gene3D" id="3.90.1640.30">
    <property type="match status" value="1"/>
</dbReference>
<dbReference type="InterPro" id="IPR038763">
    <property type="entry name" value="DHH_sf"/>
</dbReference>
<dbReference type="PANTHER" id="PTHR30255:SF2">
    <property type="entry name" value="SINGLE-STRANDED-DNA-SPECIFIC EXONUCLEASE RECJ"/>
    <property type="match status" value="1"/>
</dbReference>
<evidence type="ECO:0000259" key="9">
    <source>
        <dbReference type="Pfam" id="PF17768"/>
    </source>
</evidence>
<dbReference type="AlphaFoldDB" id="A0A060QFQ3"/>
<comment type="similarity">
    <text evidence="1">Belongs to the RecJ family.</text>
</comment>
<comment type="caution">
    <text evidence="10">The sequence shown here is derived from an EMBL/GenBank/DDBJ whole genome shotgun (WGS) entry which is preliminary data.</text>
</comment>
<proteinExistence type="inferred from homology"/>
<keyword evidence="4 10" id="KW-0378">Hydrolase</keyword>
<dbReference type="GO" id="GO:0008409">
    <property type="term" value="F:5'-3' exonuclease activity"/>
    <property type="evidence" value="ECO:0007669"/>
    <property type="project" value="InterPro"/>
</dbReference>
<dbReference type="InterPro" id="IPR001667">
    <property type="entry name" value="DDH_dom"/>
</dbReference>
<evidence type="ECO:0000313" key="10">
    <source>
        <dbReference type="EMBL" id="CDG39735.1"/>
    </source>
</evidence>
<dbReference type="NCBIfam" id="TIGR00644">
    <property type="entry name" value="recJ"/>
    <property type="match status" value="1"/>
</dbReference>
<feature type="coiled-coil region" evidence="6">
    <location>
        <begin position="341"/>
        <end position="373"/>
    </location>
</feature>
<keyword evidence="6" id="KW-0175">Coiled coil</keyword>
<dbReference type="Gene3D" id="3.10.310.30">
    <property type="match status" value="1"/>
</dbReference>
<dbReference type="Pfam" id="PF02272">
    <property type="entry name" value="DHHA1"/>
    <property type="match status" value="1"/>
</dbReference>
<evidence type="ECO:0000256" key="3">
    <source>
        <dbReference type="ARBA" id="ARBA00022722"/>
    </source>
</evidence>
<protein>
    <recommendedName>
        <fullName evidence="2">Single-stranded-DNA-specific exonuclease RecJ</fullName>
    </recommendedName>
</protein>
<dbReference type="SUPFAM" id="SSF64182">
    <property type="entry name" value="DHH phosphoesterases"/>
    <property type="match status" value="1"/>
</dbReference>
<accession>A0A060QFQ3</accession>
<gene>
    <name evidence="10" type="ORF">ASAP_1690</name>
</gene>
<evidence type="ECO:0000256" key="4">
    <source>
        <dbReference type="ARBA" id="ARBA00022801"/>
    </source>
</evidence>
<dbReference type="Pfam" id="PF01368">
    <property type="entry name" value="DHH"/>
    <property type="match status" value="1"/>
</dbReference>
<evidence type="ECO:0000256" key="5">
    <source>
        <dbReference type="ARBA" id="ARBA00022839"/>
    </source>
</evidence>
<evidence type="ECO:0000259" key="7">
    <source>
        <dbReference type="Pfam" id="PF01368"/>
    </source>
</evidence>
<name>A0A060QFQ3_9PROT</name>
<evidence type="ECO:0000256" key="6">
    <source>
        <dbReference type="SAM" id="Coils"/>
    </source>
</evidence>
<dbReference type="PANTHER" id="PTHR30255">
    <property type="entry name" value="SINGLE-STRANDED-DNA-SPECIFIC EXONUCLEASE RECJ"/>
    <property type="match status" value="1"/>
</dbReference>
<reference evidence="10 11" key="2">
    <citation type="journal article" date="2014" name="PLoS ONE">
        <title>Evolution of mitochondria reconstructed from the energy metabolism of living bacteria.</title>
        <authorList>
            <person name="Degli Esposti M."/>
            <person name="Chouaia B."/>
            <person name="Comandatore F."/>
            <person name="Crotti E."/>
            <person name="Sassera D."/>
            <person name="Lievens P.M."/>
            <person name="Daffonchio D."/>
            <person name="Bandi C."/>
        </authorList>
    </citation>
    <scope>NUCLEOTIDE SEQUENCE [LARGE SCALE GENOMIC DNA]</scope>
    <source>
        <strain evidence="10 11">SF2.1</strain>
    </source>
</reference>
<dbReference type="EMBL" id="CBLX010000012">
    <property type="protein sequence ID" value="CDG39735.1"/>
    <property type="molecule type" value="Genomic_DNA"/>
</dbReference>
<evidence type="ECO:0000259" key="8">
    <source>
        <dbReference type="Pfam" id="PF02272"/>
    </source>
</evidence>
<dbReference type="InterPro" id="IPR051673">
    <property type="entry name" value="SSDNA_exonuclease_RecJ"/>
</dbReference>
<feature type="domain" description="DDH" evidence="7">
    <location>
        <begin position="106"/>
        <end position="228"/>
    </location>
</feature>
<dbReference type="GO" id="GO:0003676">
    <property type="term" value="F:nucleic acid binding"/>
    <property type="evidence" value="ECO:0007669"/>
    <property type="project" value="InterPro"/>
</dbReference>
<dbReference type="RefSeq" id="WP_023979731.1">
    <property type="nucleotide sequence ID" value="NZ_CBLX010000012.1"/>
</dbReference>
<dbReference type="GO" id="GO:0006281">
    <property type="term" value="P:DNA repair"/>
    <property type="evidence" value="ECO:0007669"/>
    <property type="project" value="InterPro"/>
</dbReference>
<feature type="domain" description="DHHA1" evidence="8">
    <location>
        <begin position="383"/>
        <end position="474"/>
    </location>
</feature>
<organism evidence="10 11">
    <name type="scientific">Asaia bogorensis</name>
    <dbReference type="NCBI Taxonomy" id="91915"/>
    <lineage>
        <taxon>Bacteria</taxon>
        <taxon>Pseudomonadati</taxon>
        <taxon>Pseudomonadota</taxon>
        <taxon>Alphaproteobacteria</taxon>
        <taxon>Acetobacterales</taxon>
        <taxon>Acetobacteraceae</taxon>
        <taxon>Asaia</taxon>
    </lineage>
</organism>
<dbReference type="GO" id="GO:0006310">
    <property type="term" value="P:DNA recombination"/>
    <property type="evidence" value="ECO:0007669"/>
    <property type="project" value="InterPro"/>
</dbReference>
<evidence type="ECO:0000256" key="1">
    <source>
        <dbReference type="ARBA" id="ARBA00005915"/>
    </source>
</evidence>
<reference evidence="10 11" key="1">
    <citation type="journal article" date="2014" name="Genome Biol. Evol.">
        <title>Acetic acid bacteria genomes reveal functional traits for adaptation to life in insect guts.</title>
        <authorList>
            <person name="Chouaia B."/>
            <person name="Gaiarsa S."/>
            <person name="Crotti E."/>
            <person name="Comandatore F."/>
            <person name="Degli Esposti M."/>
            <person name="Ricci I."/>
            <person name="Alma A."/>
            <person name="Favia G."/>
            <person name="Bandi C."/>
            <person name="Daffonchio D."/>
        </authorList>
    </citation>
    <scope>NUCLEOTIDE SEQUENCE [LARGE SCALE GENOMIC DNA]</scope>
    <source>
        <strain evidence="10 11">SF2.1</strain>
    </source>
</reference>